<evidence type="ECO:0000256" key="11">
    <source>
        <dbReference type="PROSITE-ProRule" id="PRU00108"/>
    </source>
</evidence>
<feature type="compositionally biased region" description="Polar residues" evidence="14">
    <location>
        <begin position="1349"/>
        <end position="1364"/>
    </location>
</feature>
<dbReference type="PANTHER" id="PTHR12628">
    <property type="entry name" value="POLYCOMB-LIKE TRANSCRIPTION FACTOR"/>
    <property type="match status" value="1"/>
</dbReference>
<feature type="compositionally biased region" description="Polar residues" evidence="14">
    <location>
        <begin position="55"/>
        <end position="73"/>
    </location>
</feature>
<dbReference type="PROSITE" id="PS50071">
    <property type="entry name" value="HOMEOBOX_2"/>
    <property type="match status" value="2"/>
</dbReference>
<evidence type="ECO:0000256" key="6">
    <source>
        <dbReference type="ARBA" id="ARBA00023015"/>
    </source>
</evidence>
<dbReference type="PROSITE" id="PS50016">
    <property type="entry name" value="ZF_PHD_2"/>
    <property type="match status" value="1"/>
</dbReference>
<feature type="domain" description="Homeobox" evidence="16">
    <location>
        <begin position="957"/>
        <end position="1017"/>
    </location>
</feature>
<dbReference type="CDD" id="cd15504">
    <property type="entry name" value="PHD_PRHA_like"/>
    <property type="match status" value="1"/>
</dbReference>
<keyword evidence="4 12" id="KW-0863">Zinc-finger</keyword>
<keyword evidence="9" id="KW-0804">Transcription</keyword>
<feature type="compositionally biased region" description="Basic and acidic residues" evidence="14">
    <location>
        <begin position="643"/>
        <end position="654"/>
    </location>
</feature>
<feature type="compositionally biased region" description="Polar residues" evidence="14">
    <location>
        <begin position="100"/>
        <end position="129"/>
    </location>
</feature>
<feature type="compositionally biased region" description="Basic and acidic residues" evidence="14">
    <location>
        <begin position="1441"/>
        <end position="1451"/>
    </location>
</feature>
<comment type="subcellular location">
    <subcellularLocation>
        <location evidence="1 11 13">Nucleus</location>
    </subcellularLocation>
</comment>
<evidence type="ECO:0000313" key="17">
    <source>
        <dbReference type="EnsemblPlants" id="Zm00001eb371020_P002"/>
    </source>
</evidence>
<name>A0A804QZF4_MAIZE</name>
<dbReference type="EnsemblPlants" id="Zm00001eb371020_T002">
    <property type="protein sequence ID" value="Zm00001eb371020_P002"/>
    <property type="gene ID" value="Zm00001eb371020"/>
</dbReference>
<feature type="region of interest" description="Disordered" evidence="14">
    <location>
        <begin position="1401"/>
        <end position="1459"/>
    </location>
</feature>
<dbReference type="InterPro" id="IPR009057">
    <property type="entry name" value="Homeodomain-like_sf"/>
</dbReference>
<feature type="region of interest" description="Disordered" evidence="14">
    <location>
        <begin position="865"/>
        <end position="959"/>
    </location>
</feature>
<accession>A0A804QZF4</accession>
<evidence type="ECO:0000256" key="13">
    <source>
        <dbReference type="RuleBase" id="RU000682"/>
    </source>
</evidence>
<feature type="compositionally biased region" description="Acidic residues" evidence="14">
    <location>
        <begin position="865"/>
        <end position="879"/>
    </location>
</feature>
<feature type="compositionally biased region" description="Polar residues" evidence="14">
    <location>
        <begin position="704"/>
        <end position="713"/>
    </location>
</feature>
<evidence type="ECO:0000313" key="18">
    <source>
        <dbReference type="Proteomes" id="UP000007305"/>
    </source>
</evidence>
<dbReference type="InterPro" id="IPR045876">
    <property type="entry name" value="PRHA-like_PHD-finger"/>
</dbReference>
<evidence type="ECO:0000256" key="12">
    <source>
        <dbReference type="PROSITE-ProRule" id="PRU00146"/>
    </source>
</evidence>
<dbReference type="FunFam" id="3.30.40.10:FF:000433">
    <property type="entry name" value="Putative homeodomain-like transcription factor superfamily protein"/>
    <property type="match status" value="1"/>
</dbReference>
<feature type="compositionally biased region" description="Low complexity" evidence="14">
    <location>
        <begin position="153"/>
        <end position="166"/>
    </location>
</feature>
<evidence type="ECO:0000256" key="8">
    <source>
        <dbReference type="ARBA" id="ARBA00023155"/>
    </source>
</evidence>
<dbReference type="Pfam" id="PF00628">
    <property type="entry name" value="PHD"/>
    <property type="match status" value="1"/>
</dbReference>
<feature type="region of interest" description="Disordered" evidence="14">
    <location>
        <begin position="1"/>
        <end position="241"/>
    </location>
</feature>
<evidence type="ECO:0000256" key="2">
    <source>
        <dbReference type="ARBA" id="ARBA00007427"/>
    </source>
</evidence>
<feature type="compositionally biased region" description="Basic residues" evidence="14">
    <location>
        <begin position="140"/>
        <end position="152"/>
    </location>
</feature>
<dbReference type="Pfam" id="PF00046">
    <property type="entry name" value="Homeodomain"/>
    <property type="match status" value="2"/>
</dbReference>
<feature type="DNA-binding region" description="Homeobox" evidence="11">
    <location>
        <begin position="709"/>
        <end position="768"/>
    </location>
</feature>
<feature type="domain" description="Homeobox" evidence="16">
    <location>
        <begin position="707"/>
        <end position="767"/>
    </location>
</feature>
<feature type="compositionally biased region" description="Polar residues" evidence="14">
    <location>
        <begin position="191"/>
        <end position="201"/>
    </location>
</feature>
<dbReference type="GO" id="GO:0008270">
    <property type="term" value="F:zinc ion binding"/>
    <property type="evidence" value="ECO:0007669"/>
    <property type="project" value="UniProtKB-KW"/>
</dbReference>
<dbReference type="InterPro" id="IPR019786">
    <property type="entry name" value="Zinc_finger_PHD-type_CS"/>
</dbReference>
<dbReference type="GO" id="GO:0003677">
    <property type="term" value="F:DNA binding"/>
    <property type="evidence" value="ECO:0007669"/>
    <property type="project" value="UniProtKB-UniRule"/>
</dbReference>
<dbReference type="Gene3D" id="1.10.10.60">
    <property type="entry name" value="Homeodomain-like"/>
    <property type="match status" value="2"/>
</dbReference>
<evidence type="ECO:0000259" key="15">
    <source>
        <dbReference type="PROSITE" id="PS50016"/>
    </source>
</evidence>
<dbReference type="CDD" id="cd00086">
    <property type="entry name" value="homeodomain"/>
    <property type="match status" value="2"/>
</dbReference>
<keyword evidence="3" id="KW-0479">Metal-binding</keyword>
<organism evidence="17 18">
    <name type="scientific">Zea mays</name>
    <name type="common">Maize</name>
    <dbReference type="NCBI Taxonomy" id="4577"/>
    <lineage>
        <taxon>Eukaryota</taxon>
        <taxon>Viridiplantae</taxon>
        <taxon>Streptophyta</taxon>
        <taxon>Embryophyta</taxon>
        <taxon>Tracheophyta</taxon>
        <taxon>Spermatophyta</taxon>
        <taxon>Magnoliopsida</taxon>
        <taxon>Liliopsida</taxon>
        <taxon>Poales</taxon>
        <taxon>Poaceae</taxon>
        <taxon>PACMAD clade</taxon>
        <taxon>Panicoideae</taxon>
        <taxon>Andropogonodae</taxon>
        <taxon>Andropogoneae</taxon>
        <taxon>Tripsacinae</taxon>
        <taxon>Zea</taxon>
    </lineage>
</organism>
<evidence type="ECO:0000256" key="9">
    <source>
        <dbReference type="ARBA" id="ARBA00023163"/>
    </source>
</evidence>
<keyword evidence="6" id="KW-0805">Transcription regulation</keyword>
<dbReference type="SMART" id="SM00389">
    <property type="entry name" value="HOX"/>
    <property type="match status" value="2"/>
</dbReference>
<feature type="compositionally biased region" description="Basic and acidic residues" evidence="14">
    <location>
        <begin position="913"/>
        <end position="923"/>
    </location>
</feature>
<feature type="compositionally biased region" description="Acidic residues" evidence="14">
    <location>
        <begin position="544"/>
        <end position="553"/>
    </location>
</feature>
<proteinExistence type="evidence at protein level"/>
<sequence length="1459" mass="160209">MGRKGSEMSPSKRYPLRSPHSSGRVLRSALANDNKDSEPLNAAAATQAAVKKRSGSQLDSPNSSVRLFHSTSKNKNEACSGPLNDRIPDKPAANKRKRASPSQVGSASNSVRVLRSTSKYKNETCTEPLNDSGAVEPAANKRKGVSRSKKRSLNSSVRVLRSASNNKIEVSIKPLGNSTAGQPAAKRRKSGSSFEAGSPVSSARVLRSTSERKNEASKPLNESTAAQPAARKKKAGVISKTDNPKIGLRVLRSASGKKNEACIGHVNDSTSAEPTVTKRNRKPSMDRSPKKDYLKICQRVRYILNRMNYQQTFIQAYASEGWKGQSLEKIRPEKELERAKAEILQCKLRIREAFRNMDSLLSKGKLEESLFDSAGEISSEDIFCAVCGSKDVTLQNDIILCDGACDRGFHQNCLNPPLLTEDIPPGDQRWLCPACVCKADSIDALNELQGSKLSIHDSWEKVFPEAASIANGSKQVDTSDLLPDHIKHSDNPALVEGLMVNEVRLSAEDDSKADDLGLPSEDSGDGDFDPSGPDSSEDQKDGLNSEESDFTSDSDDFCAEIAKSCGQDEVSASPLSNVINHTYRMKLRASNNRSNEENHDHVFMDMELGQDMVLPVSSRRQVERLDYKKLYDEAYGKESSNSSDDKEWSGKELLEGSETDSLSERPHPVKRCSRRAQAEQQNNEHTPQRERLHGSESEQKTGILRSNGSSSTGRKFGPVATQKLKVHFEKDPYPSRETKENISEELGLTFNQVSRWFSSTRHYSRVASARKEMHPDGHTSENNDTTTVDSMQARQPNTVVMEKLTGNRNDIVSEKPMVQNNLNQGVAEKLTRDRNDIVPEKQVVQSNLNQCNNEDIPLSGTEIEMSYEQESSESSDEEWSTLSTPRKTKLQGNEKVSLTESLRSAKRCSRRAPAREQNNEHTQSEQLHGSASEQQAREQLHGSVSKQQTEVLRSNVSSGDASKCHFGPIVTQKLKEHFEKDPYPCRATKEGLAQELGLTFNQISKWFSATHHYSRDAVAKNQKYPGENTTENNSSTIFDGIQVIEPNFGLIDKPDADTNDMISEKLMVQINLNEGIEEDIPPSQYTTRCEEKLTMTQAAISREAGPPGYGPGENFLQVSSRITSCEQSVIMAPSAIARGVGPPGYTPGEHQGNGAPWNTSYERRPFTSPTTSSREVGPPGYGPEENQGSGISCNTSREQILFMSPTTISRELGPPGYLPRENQRSDTSWNTSCESGLFMSPATTSIEHGPPGYGPGENQENDSTSCELRMFTSPTIVSREVGPPGYQQGVFMSPKTISREVCPPGFGSGENQGNDTTWYKQSAFTSPTTISREVGPPGYGQEDQGNGGSWNTSCEQGVFTSPTRGISREVGPPGYGPGESQGNTTSWISTCQQRMLAGIQRTGGSRSMDLEAFPPGYGPGGASGSVISPQARSAENVEFSDEARKKAIQRELRRRQKFR</sequence>
<feature type="compositionally biased region" description="Polar residues" evidence="14">
    <location>
        <begin position="1225"/>
        <end position="1234"/>
    </location>
</feature>
<keyword evidence="10 11" id="KW-0539">Nucleus</keyword>
<feature type="compositionally biased region" description="Polar residues" evidence="14">
    <location>
        <begin position="942"/>
        <end position="959"/>
    </location>
</feature>
<feature type="region of interest" description="Disordered" evidence="14">
    <location>
        <begin position="635"/>
        <end position="723"/>
    </location>
</feature>
<dbReference type="InterPro" id="IPR013083">
    <property type="entry name" value="Znf_RING/FYVE/PHD"/>
</dbReference>
<dbReference type="Gene3D" id="3.30.40.10">
    <property type="entry name" value="Zinc/RING finger domain, C3HC4 (zinc finger)"/>
    <property type="match status" value="1"/>
</dbReference>
<dbReference type="Proteomes" id="UP000007305">
    <property type="component" value="Chromosome 8"/>
</dbReference>
<feature type="DNA-binding region" description="Homeobox" evidence="11">
    <location>
        <begin position="959"/>
        <end position="1018"/>
    </location>
</feature>
<feature type="compositionally biased region" description="Polar residues" evidence="14">
    <location>
        <begin position="890"/>
        <end position="902"/>
    </location>
</feature>
<feature type="compositionally biased region" description="Basic and acidic residues" evidence="14">
    <location>
        <begin position="686"/>
        <end position="699"/>
    </location>
</feature>
<dbReference type="PANTHER" id="PTHR12628:SF13">
    <property type="entry name" value="HOMEOBOX PROTEIN HAT3.1"/>
    <property type="match status" value="1"/>
</dbReference>
<feature type="region of interest" description="Disordered" evidence="14">
    <location>
        <begin position="1207"/>
        <end position="1263"/>
    </location>
</feature>
<dbReference type="Gramene" id="Zm00001eb371020_T002">
    <property type="protein sequence ID" value="Zm00001eb371020_P002"/>
    <property type="gene ID" value="Zm00001eb371020"/>
</dbReference>
<evidence type="ECO:0000256" key="5">
    <source>
        <dbReference type="ARBA" id="ARBA00022833"/>
    </source>
</evidence>
<evidence type="ECO:0000256" key="10">
    <source>
        <dbReference type="ARBA" id="ARBA00023242"/>
    </source>
</evidence>
<evidence type="ECO:0000259" key="16">
    <source>
        <dbReference type="PROSITE" id="PS50071"/>
    </source>
</evidence>
<feature type="compositionally biased region" description="Basic and acidic residues" evidence="14">
    <location>
        <begin position="769"/>
        <end position="781"/>
    </location>
</feature>
<feature type="region of interest" description="Disordered" evidence="14">
    <location>
        <begin position="1141"/>
        <end position="1192"/>
    </location>
</feature>
<keyword evidence="19" id="KW-1267">Proteomics identification</keyword>
<dbReference type="SUPFAM" id="SSF46689">
    <property type="entry name" value="Homeodomain-like"/>
    <property type="match status" value="2"/>
</dbReference>
<keyword evidence="5" id="KW-0862">Zinc</keyword>
<dbReference type="InterPro" id="IPR001965">
    <property type="entry name" value="Znf_PHD"/>
</dbReference>
<feature type="compositionally biased region" description="Polar residues" evidence="14">
    <location>
        <begin position="924"/>
        <end position="934"/>
    </location>
</feature>
<dbReference type="SMART" id="SM00249">
    <property type="entry name" value="PHD"/>
    <property type="match status" value="1"/>
</dbReference>
<feature type="region of interest" description="Disordered" evidence="14">
    <location>
        <begin position="264"/>
        <end position="289"/>
    </location>
</feature>
<feature type="region of interest" description="Disordered" evidence="14">
    <location>
        <begin position="1325"/>
        <end position="1385"/>
    </location>
</feature>
<evidence type="ECO:0007829" key="19">
    <source>
        <dbReference type="PeptideAtlas" id="A0A804QZF4"/>
    </source>
</evidence>
<evidence type="ECO:0000256" key="7">
    <source>
        <dbReference type="ARBA" id="ARBA00023125"/>
    </source>
</evidence>
<evidence type="ECO:0000256" key="3">
    <source>
        <dbReference type="ARBA" id="ARBA00022723"/>
    </source>
</evidence>
<dbReference type="InterPro" id="IPR001356">
    <property type="entry name" value="HD"/>
</dbReference>
<dbReference type="FunFam" id="1.10.10.60:FF:000263">
    <property type="entry name" value="Putative homeodomain-like transcription factor superfamily protein"/>
    <property type="match status" value="2"/>
</dbReference>
<reference evidence="18" key="1">
    <citation type="journal article" date="2009" name="Science">
        <title>The B73 maize genome: complexity, diversity, and dynamics.</title>
        <authorList>
            <person name="Schnable P.S."/>
            <person name="Ware D."/>
            <person name="Fulton R.S."/>
            <person name="Stein J.C."/>
            <person name="Wei F."/>
            <person name="Pasternak S."/>
            <person name="Liang C."/>
            <person name="Zhang J."/>
            <person name="Fulton L."/>
            <person name="Graves T.A."/>
            <person name="Minx P."/>
            <person name="Reily A.D."/>
            <person name="Courtney L."/>
            <person name="Kruchowski S.S."/>
            <person name="Tomlinson C."/>
            <person name="Strong C."/>
            <person name="Delehaunty K."/>
            <person name="Fronick C."/>
            <person name="Courtney B."/>
            <person name="Rock S.M."/>
            <person name="Belter E."/>
            <person name="Du F."/>
            <person name="Kim K."/>
            <person name="Abbott R.M."/>
            <person name="Cotton M."/>
            <person name="Levy A."/>
            <person name="Marchetto P."/>
            <person name="Ochoa K."/>
            <person name="Jackson S.M."/>
            <person name="Gillam B."/>
            <person name="Chen W."/>
            <person name="Yan L."/>
            <person name="Higginbotham J."/>
            <person name="Cardenas M."/>
            <person name="Waligorski J."/>
            <person name="Applebaum E."/>
            <person name="Phelps L."/>
            <person name="Falcone J."/>
            <person name="Kanchi K."/>
            <person name="Thane T."/>
            <person name="Scimone A."/>
            <person name="Thane N."/>
            <person name="Henke J."/>
            <person name="Wang T."/>
            <person name="Ruppert J."/>
            <person name="Shah N."/>
            <person name="Rotter K."/>
            <person name="Hodges J."/>
            <person name="Ingenthron E."/>
            <person name="Cordes M."/>
            <person name="Kohlberg S."/>
            <person name="Sgro J."/>
            <person name="Delgado B."/>
            <person name="Mead K."/>
            <person name="Chinwalla A."/>
            <person name="Leonard S."/>
            <person name="Crouse K."/>
            <person name="Collura K."/>
            <person name="Kudrna D."/>
            <person name="Currie J."/>
            <person name="He R."/>
            <person name="Angelova A."/>
            <person name="Rajasekar S."/>
            <person name="Mueller T."/>
            <person name="Lomeli R."/>
            <person name="Scara G."/>
            <person name="Ko A."/>
            <person name="Delaney K."/>
            <person name="Wissotski M."/>
            <person name="Lopez G."/>
            <person name="Campos D."/>
            <person name="Braidotti M."/>
            <person name="Ashley E."/>
            <person name="Golser W."/>
            <person name="Kim H."/>
            <person name="Lee S."/>
            <person name="Lin J."/>
            <person name="Dujmic Z."/>
            <person name="Kim W."/>
            <person name="Talag J."/>
            <person name="Zuccolo A."/>
            <person name="Fan C."/>
            <person name="Sebastian A."/>
            <person name="Kramer M."/>
            <person name="Spiegel L."/>
            <person name="Nascimento L."/>
            <person name="Zutavern T."/>
            <person name="Miller B."/>
            <person name="Ambroise C."/>
            <person name="Muller S."/>
            <person name="Spooner W."/>
            <person name="Narechania A."/>
            <person name="Ren L."/>
            <person name="Wei S."/>
            <person name="Kumari S."/>
            <person name="Faga B."/>
            <person name="Levy M.J."/>
            <person name="McMahan L."/>
            <person name="Van Buren P."/>
            <person name="Vaughn M.W."/>
            <person name="Ying K."/>
            <person name="Yeh C.-T."/>
            <person name="Emrich S.J."/>
            <person name="Jia Y."/>
            <person name="Kalyanaraman A."/>
            <person name="Hsia A.-P."/>
            <person name="Barbazuk W.B."/>
            <person name="Baucom R.S."/>
            <person name="Brutnell T.P."/>
            <person name="Carpita N.C."/>
            <person name="Chaparro C."/>
            <person name="Chia J.-M."/>
            <person name="Deragon J.-M."/>
            <person name="Estill J.C."/>
            <person name="Fu Y."/>
            <person name="Jeddeloh J.A."/>
            <person name="Han Y."/>
            <person name="Lee H."/>
            <person name="Li P."/>
            <person name="Lisch D.R."/>
            <person name="Liu S."/>
            <person name="Liu Z."/>
            <person name="Nagel D.H."/>
            <person name="McCann M.C."/>
            <person name="SanMiguel P."/>
            <person name="Myers A.M."/>
            <person name="Nettleton D."/>
            <person name="Nguyen J."/>
            <person name="Penning B.W."/>
            <person name="Ponnala L."/>
            <person name="Schneider K.L."/>
            <person name="Schwartz D.C."/>
            <person name="Sharma A."/>
            <person name="Soderlund C."/>
            <person name="Springer N.M."/>
            <person name="Sun Q."/>
            <person name="Wang H."/>
            <person name="Waterman M."/>
            <person name="Westerman R."/>
            <person name="Wolfgruber T.K."/>
            <person name="Yang L."/>
            <person name="Yu Y."/>
            <person name="Zhang L."/>
            <person name="Zhou S."/>
            <person name="Zhu Q."/>
            <person name="Bennetzen J.L."/>
            <person name="Dawe R.K."/>
            <person name="Jiang J."/>
            <person name="Jiang N."/>
            <person name="Presting G.G."/>
            <person name="Wessler S.R."/>
            <person name="Aluru S."/>
            <person name="Martienssen R.A."/>
            <person name="Clifton S.W."/>
            <person name="McCombie W.R."/>
            <person name="Wing R.A."/>
            <person name="Wilson R.K."/>
        </authorList>
    </citation>
    <scope>NUCLEOTIDE SEQUENCE [LARGE SCALE GENOMIC DNA]</scope>
    <source>
        <strain evidence="18">cv. B73</strain>
    </source>
</reference>
<feature type="region of interest" description="Disordered" evidence="14">
    <location>
        <begin position="768"/>
        <end position="787"/>
    </location>
</feature>
<keyword evidence="18" id="KW-1185">Reference proteome</keyword>
<dbReference type="InterPro" id="IPR011011">
    <property type="entry name" value="Znf_FYVE_PHD"/>
</dbReference>
<reference evidence="17" key="3">
    <citation type="submission" date="2021-05" db="UniProtKB">
        <authorList>
            <consortium name="EnsemblPlants"/>
        </authorList>
    </citation>
    <scope>IDENTIFICATION</scope>
    <source>
        <strain evidence="17">cv. B73</strain>
    </source>
</reference>
<keyword evidence="7 11" id="KW-0238">DNA-binding</keyword>
<dbReference type="SUPFAM" id="SSF57903">
    <property type="entry name" value="FYVE/PHD zinc finger"/>
    <property type="match status" value="1"/>
</dbReference>
<dbReference type="InterPro" id="IPR019787">
    <property type="entry name" value="Znf_PHD-finger"/>
</dbReference>
<evidence type="ECO:0000256" key="14">
    <source>
        <dbReference type="SAM" id="MobiDB-lite"/>
    </source>
</evidence>
<dbReference type="PROSITE" id="PS01359">
    <property type="entry name" value="ZF_PHD_1"/>
    <property type="match status" value="1"/>
</dbReference>
<evidence type="ECO:0000256" key="1">
    <source>
        <dbReference type="ARBA" id="ARBA00004123"/>
    </source>
</evidence>
<reference evidence="17" key="2">
    <citation type="submission" date="2019-07" db="EMBL/GenBank/DDBJ databases">
        <authorList>
            <person name="Seetharam A."/>
            <person name="Woodhouse M."/>
            <person name="Cannon E."/>
        </authorList>
    </citation>
    <scope>NUCLEOTIDE SEQUENCE [LARGE SCALE GENOMIC DNA]</scope>
    <source>
        <strain evidence="17">cv. B73</strain>
    </source>
</reference>
<feature type="domain" description="PHD-type" evidence="15">
    <location>
        <begin position="381"/>
        <end position="438"/>
    </location>
</feature>
<feature type="region of interest" description="Disordered" evidence="14">
    <location>
        <begin position="508"/>
        <end position="553"/>
    </location>
</feature>
<protein>
    <submittedName>
        <fullName evidence="17">Uncharacterized protein</fullName>
    </submittedName>
</protein>
<evidence type="ECO:0000256" key="4">
    <source>
        <dbReference type="ARBA" id="ARBA00022771"/>
    </source>
</evidence>
<dbReference type="GO" id="GO:0005634">
    <property type="term" value="C:nucleus"/>
    <property type="evidence" value="ECO:0007669"/>
    <property type="project" value="UniProtKB-SubCell"/>
</dbReference>
<keyword evidence="8 11" id="KW-0371">Homeobox</keyword>
<comment type="similarity">
    <text evidence="2">Belongs to the PHD-associated homeobox family.</text>
</comment>
<gene>
    <name evidence="17" type="primary">LOC542536</name>
</gene>